<dbReference type="EC" id="2.7.7.49" evidence="6"/>
<feature type="compositionally biased region" description="Polar residues" evidence="28">
    <location>
        <begin position="1397"/>
        <end position="1413"/>
    </location>
</feature>
<dbReference type="SMART" id="SM00482">
    <property type="entry name" value="POLAc"/>
    <property type="match status" value="1"/>
</dbReference>
<sequence>MKKLSQTWRQQKHVEGRDRSAERKSHHLGTKSQHESSVQGGATRRRYMGNHPIKVGVGGRKKLSPGSHGDACRRSSRLQDRFSPPKGPRGEEKEHSEHRRVFQPLEQGGCSKVVNKGSKMSPTAQHSHNASFNSSFDFDADMLCAMDKMEENYLHLASGDKTQQHSTVSDPANHTSALHSTHNTPDVKRNDSYLKGEPLSSSELCGANGKSVYIGKENRETRKTNESKRNHYDNNELLASKRSAANVNREVIVDSKRNVNVCKLDVKKVTNSSKGGEQIDQLLSNFASNCNPPCTKLHNAAKGSSTKCNSESNHTPEQLLDSTEIRKHEKVSLLGPSSGQCTHQNSPTLQAVLCADSDTDSPDGRVSVKSRTEAAKPEALMKKVNRTPARGNTNRSFLTSPTSAGVSPGAGSQNPLLLSSWGLPESVLQCYHDNRITHLFEWQAECLRTGDVLAGKNLVYSAPTSAGKTMVAELLMLKRVLETHKKGIFILPFVSVAREKMFYLKNLLFEAGVKVDGYMGGQSPAGGFSSVDVAVCTIEKANSLVNRLIEDGKTDQLGIVVVDELHMVGDSHRGYLLELLLTKIRYVTSKTCSNNKETNPVQIVGMSATLPNLDLLARWLDAELYQTDFRPVPLTECVKVGSTMYNNEMKRVRDFHSVINVRGDEDQVVGLCYETVSEGHSVLVFCPTKNWCEKLSETIAREFYNINRVPPEEKRTEGFTKLSELPYVQLQRQVLQDVLEQLRRTPVGLDHMLGRVVPYGVAFHHAGLSFDERDIIEGAFRQGNLRVLVATSTLSSGVNLPARRVIIRTPLFHGKVLDSLTYKQMAGRAGRKGVDSKGESVLVCKERERSKATTLIRSGLSPVHSCLHRETGNDVSSSMKRAILEIIAGGVARSPTDVERYASCTMLAAGMTDVTTDNTNNAIHTCIQFLLEHEFIRLQEVQSEDDSPSQEYQPTQLGSATLASALSPDEALVVFADLQRAMKSFVLENELHILFQVTPIYNDWSNLDWYHYLCLYEKLPTHMRRVAELVGVEESYLARAVRGRVPVKTPKQLRQLAVHKRFYTALVLQDLSQEVPLPVVVKKYSCTKGVLQSLQQSAATFAGMVTVFCNRLGWHNLELLLSQFQSRLTFGVQRELVELVRISLLNGLRARTLFNAGFHTVAMLAAAEVRDVELVLRNAAPFKSGRKADDETEYEAKERETSRCFWVTGKAGLTEAEAARQIINEAKELVQQDAALMGIDWQPPVSTEEDKDRLQRNSGVRPHPLLSTERDKDTRNSGLRPQPPVSTEEDKDRLQRNSGVRRHPPLSTERDRDTRNSGLRPQPPVSSEEDKDRFQRNSGVRRQPPVSSEEDKDSLQRNSGLRPQPPLSSEDDMDSLPRNSGVIPQQKTEQAKDDSITGRSQKIVNTEPGNQFQPEPCETGSVVKFSGSGDKQSSSRGSGKPTLRSERAGVDKKGDASKVPGHLLQSQEDIRFAPVKETKQVTVDKQVGKVQKTSGSSSSSLKDKNNSAAAEKRQADKSSLCRPQVMSENTASTVGVENISDVQDSTVWKGSSVKVKSSDVVMEQGFKGRSPPKVAEDEDWAHSEDMYGDDGFVGSPEEESKFTLKEEVSVAMVNQNGTGGPVCQGPLSLYTDKPTIQTKAKHGRIVEAQVIVHREDVFSQSVNAAPELNAHSQSGLPTRNKSATSCPSAAPSRHFHAEVSTVSNKTPPKVQYSTKPLKECTPELYSIPDGFDDTFTLDTQTELLVENLSPNQGPGSNKPVIPQQGNTKRTPPRDVSKKDTEENDVGQHNYVSSSPSYSPLSSCHGTPVIKHTTPAQPSSALSFGSVDSQMDKFMCDFVTQQDTVAHTASPLLKVKRSLQTDHLVANSLKGDPHSDFISSPKDNAECYPYQSQELFESEPSPTNSISSKTLLSQDCSELFNDSGEFVPASDFDRAGFDSQADVFDSSAQQSLQALGKLKELKNVQTVLGGTRSSKSLDHKAKFSGPERTSSKQKLSPNRKTAVTETKADVVQGQGQYDYRFLEEDLALALEMSESFGSVSPKENQTKGNDSSEENQPNISAINARILIDHGNKRSSRSEDDRSSDAQEMVQDADRKTELQREKDNISFDEDLDLALCLSESFSTSDEPVENCSKGGLIQQDVHHSEESIADFDKDKAVASSLGLDKDNSHGREMANADRRMQHAGNPGRTEPAQYTRLLGDIGQNQERIDVENPCDLSPGTASFLNSLISTTKKGKDRHHQDKSRKETVPEQKVAEKDPKQPRRKRRSNEMSEDSDDGKKVTPPKRSRQGGKPCEEPGSSKQEKRNKAKILETTPEKEMTERPNSVNECVPPTPPKESKANTPRTLYTPNRYTLRARTPAHSSNATPRQQSKTSLSPSGKDSSAVLKRQKTGYRPCSSSSLENAGTPSNFKEQPRKGESLLTTGSDGSSSPCSPCTSDPDFFPPSMPSSGTFCVIDVAANKDLFETFVAEWKTKTNYAVAVACEAFPAQLAQPGGGIGAKFNKGTILNNKQLEAEVDGIPLESEGVVIVGVAVCWGEKDAYYISLQKHAGEEEDTTDEMIPPPLDGCLSVEDRCHSIKSVLEMGAKSRSRTKITKVVFDLKPQYKALAVGCGITMNGDFQDPKVADWLLDPGAKVKSFHGTVQRFTPQESYLLQGLGGCFGVGSLAMTVQNSGSGRMRAALECVLTFHLMDELDKLLEAQGLSTAFRDVEMPSLVTLARMELNGAGFSSVECETQCEIMQAKLRMLEEQAYQLAGHTFALTSPDDIAQVLFLELKLPANGDPSSTLNPQPRKTLGTARPARGRKPLKHLSTSKDVLEKLKKFHSLPGVILEWRRISNALTKVVFPLQKEKVYNPWLKMDRIYGICDLHTATGRVTFHDPNLQNIPKDFEIEMPTVIGDTPPAGCGETISRRKGRKLVRRGDGRKVGSDGTGQAFSVSMRHAFIPFQGGVLLAADYSQLELRIIAHLSQDSKLTQVLNSGQDVFKAIASQWKGVAMEDVSDKLRQQAKQLCYGMIYGIGAKALGEQLGVDEEEGACFIDTFKSKYTGMRRYLHTTVDQCKKAGFVQTMAGRRRYLPGITEGNHHVRCHAERQAVNTTVQGSAADLVKRAMVSIDQKLQKAFPATRRSHRQGESTAADTQKRRSRRSQQPSSPPRGAYLILQLHDELIYEVRREDVQQVAQIVKHEMENAVKLSVVLPVKVKVGPTWGRLETLDI</sequence>
<feature type="region of interest" description="Disordered" evidence="28">
    <location>
        <begin position="163"/>
        <end position="190"/>
    </location>
</feature>
<dbReference type="InterPro" id="IPR027417">
    <property type="entry name" value="P-loop_NTPase"/>
</dbReference>
<evidence type="ECO:0000256" key="17">
    <source>
        <dbReference type="ARBA" id="ARBA00022932"/>
    </source>
</evidence>
<dbReference type="InterPro" id="IPR019760">
    <property type="entry name" value="DNA-dir_DNA_pol_A_CS"/>
</dbReference>
<dbReference type="CDD" id="cd18795">
    <property type="entry name" value="SF2_C_Ski2"/>
    <property type="match status" value="1"/>
</dbReference>
<feature type="compositionally biased region" description="Basic and acidic residues" evidence="28">
    <location>
        <begin position="1771"/>
        <end position="1780"/>
    </location>
</feature>
<feature type="region of interest" description="Disordered" evidence="28">
    <location>
        <begin position="1564"/>
        <end position="1600"/>
    </location>
</feature>
<evidence type="ECO:0000256" key="8">
    <source>
        <dbReference type="ARBA" id="ARBA00022454"/>
    </source>
</evidence>
<feature type="compositionally biased region" description="Basic and acidic residues" evidence="28">
    <location>
        <begin position="88"/>
        <end position="100"/>
    </location>
</feature>
<evidence type="ECO:0000256" key="6">
    <source>
        <dbReference type="ARBA" id="ARBA00012493"/>
    </source>
</evidence>
<dbReference type="FunFam" id="1.10.3380.20:FF:000001">
    <property type="entry name" value="DNA polymerase theta"/>
    <property type="match status" value="1"/>
</dbReference>
<dbReference type="InterPro" id="IPR002298">
    <property type="entry name" value="DNA_polymerase_A"/>
</dbReference>
<dbReference type="PROSITE" id="PS00447">
    <property type="entry name" value="DNA_POLYMERASE_A"/>
    <property type="match status" value="1"/>
</dbReference>
<evidence type="ECO:0000256" key="18">
    <source>
        <dbReference type="ARBA" id="ARBA00022990"/>
    </source>
</evidence>
<dbReference type="FunFam" id="3.40.50.300:FF:000753">
    <property type="entry name" value="Polymerase (DNA directed), theta"/>
    <property type="match status" value="1"/>
</dbReference>
<feature type="region of interest" description="Disordered" evidence="28">
    <location>
        <begin position="3117"/>
        <end position="3153"/>
    </location>
</feature>
<dbReference type="InterPro" id="IPR057220">
    <property type="entry name" value="DUF7898"/>
</dbReference>
<dbReference type="GO" id="GO:0005694">
    <property type="term" value="C:chromosome"/>
    <property type="evidence" value="ECO:0007669"/>
    <property type="project" value="UniProtKB-SubCell"/>
</dbReference>
<comment type="cofactor">
    <cofactor evidence="1">
        <name>Mg(2+)</name>
        <dbReference type="ChEBI" id="CHEBI:18420"/>
    </cofactor>
</comment>
<feature type="compositionally biased region" description="Polar residues" evidence="28">
    <location>
        <begin position="390"/>
        <end position="409"/>
    </location>
</feature>
<evidence type="ECO:0000313" key="32">
    <source>
        <dbReference type="Proteomes" id="UP000838412"/>
    </source>
</evidence>
<feature type="compositionally biased region" description="Polar residues" evidence="28">
    <location>
        <begin position="2036"/>
        <end position="2060"/>
    </location>
</feature>
<feature type="region of interest" description="Disordered" evidence="28">
    <location>
        <begin position="2231"/>
        <end position="2435"/>
    </location>
</feature>
<feature type="compositionally biased region" description="Basic and acidic residues" evidence="28">
    <location>
        <begin position="12"/>
        <end position="23"/>
    </location>
</feature>
<feature type="compositionally biased region" description="Polar residues" evidence="28">
    <location>
        <begin position="2359"/>
        <end position="2380"/>
    </location>
</feature>
<dbReference type="FunFam" id="1.10.150.20:FF:000036">
    <property type="entry name" value="Polymerase (DNA directed), theta"/>
    <property type="match status" value="1"/>
</dbReference>
<dbReference type="EC" id="3.6.4.12" evidence="7"/>
<evidence type="ECO:0000256" key="2">
    <source>
        <dbReference type="ARBA" id="ARBA00004123"/>
    </source>
</evidence>
<dbReference type="InterPro" id="IPR012337">
    <property type="entry name" value="RNaseH-like_sf"/>
</dbReference>
<dbReference type="CDD" id="cd08638">
    <property type="entry name" value="DNA_pol_A_theta"/>
    <property type="match status" value="1"/>
</dbReference>
<comment type="catalytic activity">
    <reaction evidence="22">
        <text>ATP + H2O = ADP + phosphate + H(+)</text>
        <dbReference type="Rhea" id="RHEA:13065"/>
        <dbReference type="ChEBI" id="CHEBI:15377"/>
        <dbReference type="ChEBI" id="CHEBI:15378"/>
        <dbReference type="ChEBI" id="CHEBI:30616"/>
        <dbReference type="ChEBI" id="CHEBI:43474"/>
        <dbReference type="ChEBI" id="CHEBI:456216"/>
        <dbReference type="EC" id="3.6.4.12"/>
    </reaction>
</comment>
<dbReference type="Gene3D" id="3.30.70.370">
    <property type="match status" value="1"/>
</dbReference>
<evidence type="ECO:0000256" key="26">
    <source>
        <dbReference type="ARBA" id="ARBA00074669"/>
    </source>
</evidence>
<feature type="region of interest" description="Disordered" evidence="28">
    <location>
        <begin position="215"/>
        <end position="234"/>
    </location>
</feature>
<keyword evidence="12" id="KW-0547">Nucleotide-binding</keyword>
<evidence type="ECO:0000256" key="16">
    <source>
        <dbReference type="ARBA" id="ARBA00022840"/>
    </source>
</evidence>
<evidence type="ECO:0000256" key="27">
    <source>
        <dbReference type="ARBA" id="ARBA00078930"/>
    </source>
</evidence>
<evidence type="ECO:0000256" key="14">
    <source>
        <dbReference type="ARBA" id="ARBA00022801"/>
    </source>
</evidence>
<dbReference type="PRINTS" id="PR00868">
    <property type="entry name" value="DNAPOLI"/>
</dbReference>
<dbReference type="GO" id="GO:2000042">
    <property type="term" value="P:negative regulation of double-strand break repair via homologous recombination"/>
    <property type="evidence" value="ECO:0007669"/>
    <property type="project" value="UniProtKB-ARBA"/>
</dbReference>
<evidence type="ECO:0000256" key="3">
    <source>
        <dbReference type="ARBA" id="ARBA00004286"/>
    </source>
</evidence>
<keyword evidence="17" id="KW-0239">DNA-directed DNA polymerase</keyword>
<dbReference type="Pfam" id="PF20470">
    <property type="entry name" value="HTH_61"/>
    <property type="match status" value="1"/>
</dbReference>
<dbReference type="GO" id="GO:0003678">
    <property type="term" value="F:DNA helicase activity"/>
    <property type="evidence" value="ECO:0007669"/>
    <property type="project" value="UniProtKB-EC"/>
</dbReference>
<dbReference type="Proteomes" id="UP000838412">
    <property type="component" value="Chromosome 15"/>
</dbReference>
<dbReference type="Pfam" id="PF00271">
    <property type="entry name" value="Helicase_C"/>
    <property type="match status" value="1"/>
</dbReference>
<dbReference type="GO" id="GO:0005524">
    <property type="term" value="F:ATP binding"/>
    <property type="evidence" value="ECO:0007669"/>
    <property type="project" value="UniProtKB-KW"/>
</dbReference>
<evidence type="ECO:0000256" key="9">
    <source>
        <dbReference type="ARBA" id="ARBA00022553"/>
    </source>
</evidence>
<evidence type="ECO:0000259" key="30">
    <source>
        <dbReference type="PROSITE" id="PS51194"/>
    </source>
</evidence>
<dbReference type="GO" id="GO:0016787">
    <property type="term" value="F:hydrolase activity"/>
    <property type="evidence" value="ECO:0007669"/>
    <property type="project" value="UniProtKB-KW"/>
</dbReference>
<gene>
    <name evidence="31" type="primary">POLQ</name>
    <name evidence="31" type="ORF">BLAG_LOCUS8763</name>
</gene>
<dbReference type="FunFam" id="3.40.50.300:FF:000885">
    <property type="entry name" value="DNA polymerase theta"/>
    <property type="match status" value="1"/>
</dbReference>
<dbReference type="InterPro" id="IPR036397">
    <property type="entry name" value="RNaseH_sf"/>
</dbReference>
<evidence type="ECO:0000259" key="29">
    <source>
        <dbReference type="PROSITE" id="PS51192"/>
    </source>
</evidence>
<comment type="catalytic activity">
    <reaction evidence="23">
        <text>DNA(n) + a 2'-deoxyribonucleoside 5'-triphosphate = DNA(n+1) + diphosphate</text>
        <dbReference type="Rhea" id="RHEA:22508"/>
        <dbReference type="Rhea" id="RHEA-COMP:17339"/>
        <dbReference type="Rhea" id="RHEA-COMP:17340"/>
        <dbReference type="ChEBI" id="CHEBI:33019"/>
        <dbReference type="ChEBI" id="CHEBI:61560"/>
        <dbReference type="ChEBI" id="CHEBI:173112"/>
        <dbReference type="EC" id="2.7.7.49"/>
    </reaction>
</comment>
<evidence type="ECO:0000256" key="12">
    <source>
        <dbReference type="ARBA" id="ARBA00022741"/>
    </source>
</evidence>
<comment type="subcellular location">
    <subcellularLocation>
        <location evidence="3">Chromosome</location>
    </subcellularLocation>
    <subcellularLocation>
        <location evidence="2">Nucleus</location>
    </subcellularLocation>
</comment>
<feature type="compositionally biased region" description="Basic and acidic residues" evidence="28">
    <location>
        <begin position="1501"/>
        <end position="1516"/>
    </location>
</feature>
<reference evidence="31" key="1">
    <citation type="submission" date="2022-01" db="EMBL/GenBank/DDBJ databases">
        <authorList>
            <person name="Braso-Vives M."/>
        </authorList>
    </citation>
    <scope>NUCLEOTIDE SEQUENCE</scope>
</reference>
<feature type="compositionally biased region" description="Polar residues" evidence="28">
    <location>
        <begin position="163"/>
        <end position="184"/>
    </location>
</feature>
<feature type="compositionally biased region" description="Basic and acidic residues" evidence="28">
    <location>
        <begin position="1443"/>
        <end position="1456"/>
    </location>
</feature>
<feature type="compositionally biased region" description="Polar residues" evidence="28">
    <location>
        <begin position="1670"/>
        <end position="1687"/>
    </location>
</feature>
<dbReference type="SUPFAM" id="SSF52540">
    <property type="entry name" value="P-loop containing nucleoside triphosphate hydrolases"/>
    <property type="match status" value="1"/>
</dbReference>
<evidence type="ECO:0000256" key="5">
    <source>
        <dbReference type="ARBA" id="ARBA00012417"/>
    </source>
</evidence>
<dbReference type="GO" id="GO:0005634">
    <property type="term" value="C:nucleus"/>
    <property type="evidence" value="ECO:0007669"/>
    <property type="project" value="UniProtKB-SubCell"/>
</dbReference>
<keyword evidence="18" id="KW-0007">Acetylation</keyword>
<keyword evidence="14" id="KW-0378">Hydrolase</keyword>
<dbReference type="Pfam" id="PF00270">
    <property type="entry name" value="DEAD"/>
    <property type="match status" value="1"/>
</dbReference>
<evidence type="ECO:0000313" key="31">
    <source>
        <dbReference type="EMBL" id="CAH1246909.1"/>
    </source>
</evidence>
<feature type="compositionally biased region" description="Basic and acidic residues" evidence="28">
    <location>
        <begin position="2091"/>
        <end position="2103"/>
    </location>
</feature>
<keyword evidence="10" id="KW-0808">Transferase</keyword>
<dbReference type="Pfam" id="PF21099">
    <property type="entry name" value="POLQ_helical"/>
    <property type="match status" value="1"/>
</dbReference>
<dbReference type="EMBL" id="OV696700">
    <property type="protein sequence ID" value="CAH1246909.1"/>
    <property type="molecule type" value="Genomic_DNA"/>
</dbReference>
<feature type="region of interest" description="Disordered" evidence="28">
    <location>
        <begin position="1670"/>
        <end position="1690"/>
    </location>
</feature>
<dbReference type="PANTHER" id="PTHR10133:SF62">
    <property type="entry name" value="DNA POLYMERASE THETA"/>
    <property type="match status" value="1"/>
</dbReference>
<keyword evidence="21" id="KW-0511">Multifunctional enzyme</keyword>
<comment type="catalytic activity">
    <reaction evidence="24">
        <text>DNA(n) + a 2'-deoxyribonucleoside 5'-triphosphate = DNA(n+1) + diphosphate</text>
        <dbReference type="Rhea" id="RHEA:22508"/>
        <dbReference type="Rhea" id="RHEA-COMP:17339"/>
        <dbReference type="Rhea" id="RHEA-COMP:17340"/>
        <dbReference type="ChEBI" id="CHEBI:33019"/>
        <dbReference type="ChEBI" id="CHEBI:61560"/>
        <dbReference type="ChEBI" id="CHEBI:173112"/>
        <dbReference type="EC" id="2.7.7.7"/>
    </reaction>
</comment>
<evidence type="ECO:0000256" key="22">
    <source>
        <dbReference type="ARBA" id="ARBA00047995"/>
    </source>
</evidence>
<dbReference type="Gene3D" id="1.20.1060.10">
    <property type="entry name" value="Taq DNA Polymerase, Chain T, domain 4"/>
    <property type="match status" value="1"/>
</dbReference>
<evidence type="ECO:0000256" key="1">
    <source>
        <dbReference type="ARBA" id="ARBA00001946"/>
    </source>
</evidence>
<dbReference type="Gene3D" id="1.10.3380.20">
    <property type="match status" value="1"/>
</dbReference>
<evidence type="ECO:0000256" key="10">
    <source>
        <dbReference type="ARBA" id="ARBA00022679"/>
    </source>
</evidence>
<comment type="similarity">
    <text evidence="4">Belongs to the DNA polymerase type-A family.</text>
</comment>
<dbReference type="PROSITE" id="PS51194">
    <property type="entry name" value="HELICASE_CTER"/>
    <property type="match status" value="1"/>
</dbReference>
<accession>A0A8K0EBF4</accession>
<feature type="compositionally biased region" description="Polar residues" evidence="28">
    <location>
        <begin position="1991"/>
        <end position="2003"/>
    </location>
</feature>
<dbReference type="InterPro" id="IPR048960">
    <property type="entry name" value="POLQ-like_helical"/>
</dbReference>
<dbReference type="GO" id="GO:0006261">
    <property type="term" value="P:DNA-templated DNA replication"/>
    <property type="evidence" value="ECO:0007669"/>
    <property type="project" value="InterPro"/>
</dbReference>
<feature type="compositionally biased region" description="Basic and acidic residues" evidence="28">
    <location>
        <begin position="70"/>
        <end position="80"/>
    </location>
</feature>
<proteinExistence type="inferred from homology"/>
<feature type="compositionally biased region" description="Polar residues" evidence="28">
    <location>
        <begin position="2395"/>
        <end position="2410"/>
    </location>
</feature>
<dbReference type="SMART" id="SM00487">
    <property type="entry name" value="DEXDc"/>
    <property type="match status" value="1"/>
</dbReference>
<evidence type="ECO:0000256" key="24">
    <source>
        <dbReference type="ARBA" id="ARBA00049244"/>
    </source>
</evidence>
<dbReference type="SMART" id="SM00490">
    <property type="entry name" value="HELICc"/>
    <property type="match status" value="1"/>
</dbReference>
<dbReference type="GO" id="GO:0097681">
    <property type="term" value="P:double-strand break repair via alternative nonhomologous end joining"/>
    <property type="evidence" value="ECO:0007669"/>
    <property type="project" value="TreeGrafter"/>
</dbReference>
<evidence type="ECO:0000256" key="13">
    <source>
        <dbReference type="ARBA" id="ARBA00022763"/>
    </source>
</evidence>
<organism evidence="31 32">
    <name type="scientific">Branchiostoma lanceolatum</name>
    <name type="common">Common lancelet</name>
    <name type="synonym">Amphioxus lanceolatum</name>
    <dbReference type="NCBI Taxonomy" id="7740"/>
    <lineage>
        <taxon>Eukaryota</taxon>
        <taxon>Metazoa</taxon>
        <taxon>Chordata</taxon>
        <taxon>Cephalochordata</taxon>
        <taxon>Leptocardii</taxon>
        <taxon>Amphioxiformes</taxon>
        <taxon>Branchiostomatidae</taxon>
        <taxon>Branchiostoma</taxon>
    </lineage>
</organism>
<dbReference type="CDD" id="cd18026">
    <property type="entry name" value="DEXHc_POLQ-like"/>
    <property type="match status" value="1"/>
</dbReference>
<feature type="region of interest" description="Disordered" evidence="28">
    <location>
        <begin position="1747"/>
        <end position="1817"/>
    </location>
</feature>
<evidence type="ECO:0000256" key="7">
    <source>
        <dbReference type="ARBA" id="ARBA00012551"/>
    </source>
</evidence>
<evidence type="ECO:0000256" key="4">
    <source>
        <dbReference type="ARBA" id="ARBA00007705"/>
    </source>
</evidence>
<feature type="region of interest" description="Disordered" evidence="28">
    <location>
        <begin position="1"/>
        <end position="100"/>
    </location>
</feature>
<keyword evidence="19" id="KW-0234">DNA repair</keyword>
<feature type="domain" description="Helicase ATP-binding" evidence="29">
    <location>
        <begin position="449"/>
        <end position="628"/>
    </location>
</feature>
<feature type="compositionally biased region" description="Basic and acidic residues" evidence="28">
    <location>
        <begin position="1468"/>
        <end position="1479"/>
    </location>
</feature>
<keyword evidence="8" id="KW-0158">Chromosome</keyword>
<name>A0A8K0EBF4_BRALA</name>
<keyword evidence="20" id="KW-0539">Nucleus</keyword>
<feature type="domain" description="Helicase C-terminal" evidence="30">
    <location>
        <begin position="667"/>
        <end position="902"/>
    </location>
</feature>
<dbReference type="InterPro" id="IPR014001">
    <property type="entry name" value="Helicase_ATP-bd"/>
</dbReference>
<dbReference type="OrthoDB" id="2320933at2759"/>
<evidence type="ECO:0000256" key="11">
    <source>
        <dbReference type="ARBA" id="ARBA00022695"/>
    </source>
</evidence>
<evidence type="ECO:0000256" key="23">
    <source>
        <dbReference type="ARBA" id="ARBA00048173"/>
    </source>
</evidence>
<dbReference type="SUPFAM" id="SSF158702">
    <property type="entry name" value="Sec63 N-terminal domain-like"/>
    <property type="match status" value="1"/>
</dbReference>
<evidence type="ECO:0000256" key="21">
    <source>
        <dbReference type="ARBA" id="ARBA00023268"/>
    </source>
</evidence>
<evidence type="ECO:0000256" key="20">
    <source>
        <dbReference type="ARBA" id="ARBA00023242"/>
    </source>
</evidence>
<keyword evidence="16" id="KW-0067">ATP-binding</keyword>
<dbReference type="Gene3D" id="3.30.420.10">
    <property type="entry name" value="Ribonuclease H-like superfamily/Ribonuclease H"/>
    <property type="match status" value="1"/>
</dbReference>
<dbReference type="PANTHER" id="PTHR10133">
    <property type="entry name" value="DNA POLYMERASE I"/>
    <property type="match status" value="1"/>
</dbReference>
<dbReference type="FunFam" id="1.20.1060.10:FF:000002">
    <property type="entry name" value="Polymerase (DNA directed), theta"/>
    <property type="match status" value="1"/>
</dbReference>
<dbReference type="Pfam" id="PF25453">
    <property type="entry name" value="DUF7898"/>
    <property type="match status" value="1"/>
</dbReference>
<dbReference type="GO" id="GO:0003677">
    <property type="term" value="F:DNA binding"/>
    <property type="evidence" value="ECO:0007669"/>
    <property type="project" value="InterPro"/>
</dbReference>
<feature type="region of interest" description="Disordered" evidence="28">
    <location>
        <begin position="1969"/>
        <end position="2006"/>
    </location>
</feature>
<feature type="region of interest" description="Disordered" evidence="28">
    <location>
        <begin position="1241"/>
        <end position="1543"/>
    </location>
</feature>
<feature type="compositionally biased region" description="Basic residues" evidence="28">
    <location>
        <begin position="2232"/>
        <end position="2242"/>
    </location>
</feature>
<feature type="region of interest" description="Disordered" evidence="28">
    <location>
        <begin position="357"/>
        <end position="376"/>
    </location>
</feature>
<feature type="compositionally biased region" description="Basic and acidic residues" evidence="28">
    <location>
        <begin position="2243"/>
        <end position="2260"/>
    </location>
</feature>
<evidence type="ECO:0000256" key="25">
    <source>
        <dbReference type="ARBA" id="ARBA00062978"/>
    </source>
</evidence>
<feature type="compositionally biased region" description="Polar residues" evidence="28">
    <location>
        <begin position="2339"/>
        <end position="2350"/>
    </location>
</feature>
<keyword evidence="15" id="KW-0347">Helicase</keyword>
<keyword evidence="11" id="KW-0548">Nucleotidyltransferase</keyword>
<dbReference type="EC" id="2.7.7.7" evidence="5"/>
<feature type="compositionally biased region" description="Basic and acidic residues" evidence="28">
    <location>
        <begin position="2066"/>
        <end position="2084"/>
    </location>
</feature>
<dbReference type="InterPro" id="IPR011545">
    <property type="entry name" value="DEAD/DEAH_box_helicase_dom"/>
</dbReference>
<evidence type="ECO:0000256" key="19">
    <source>
        <dbReference type="ARBA" id="ARBA00023204"/>
    </source>
</evidence>
<dbReference type="Gene3D" id="1.10.150.20">
    <property type="entry name" value="5' to 3' exonuclease, C-terminal subdomain"/>
    <property type="match status" value="1"/>
</dbReference>
<feature type="region of interest" description="Disordered" evidence="28">
    <location>
        <begin position="388"/>
        <end position="409"/>
    </location>
</feature>
<feature type="compositionally biased region" description="Low complexity" evidence="28">
    <location>
        <begin position="2418"/>
        <end position="2435"/>
    </location>
</feature>
<protein>
    <recommendedName>
        <fullName evidence="26">DNA polymerase theta</fullName>
        <ecNumber evidence="6">2.7.7.49</ecNumber>
        <ecNumber evidence="5">2.7.7.7</ecNumber>
        <ecNumber evidence="7">3.6.4.12</ecNumber>
    </recommendedName>
    <alternativeName>
        <fullName evidence="27">DNA polymerase eta</fullName>
    </alternativeName>
</protein>
<dbReference type="PROSITE" id="PS51192">
    <property type="entry name" value="HELICASE_ATP_BIND_1"/>
    <property type="match status" value="1"/>
</dbReference>
<dbReference type="Gene3D" id="3.40.50.300">
    <property type="entry name" value="P-loop containing nucleotide triphosphate hydrolases"/>
    <property type="match status" value="2"/>
</dbReference>
<dbReference type="SUPFAM" id="SSF56672">
    <property type="entry name" value="DNA/RNA polymerases"/>
    <property type="match status" value="1"/>
</dbReference>
<feature type="compositionally biased region" description="Polar residues" evidence="28">
    <location>
        <begin position="1526"/>
        <end position="1543"/>
    </location>
</feature>
<feature type="compositionally biased region" description="Basic and acidic residues" evidence="28">
    <location>
        <begin position="216"/>
        <end position="234"/>
    </location>
</feature>
<keyword evidence="13" id="KW-0227">DNA damage</keyword>
<dbReference type="GO" id="GO:0003964">
    <property type="term" value="F:RNA-directed DNA polymerase activity"/>
    <property type="evidence" value="ECO:0007669"/>
    <property type="project" value="UniProtKB-EC"/>
</dbReference>
<feature type="region of interest" description="Disordered" evidence="28">
    <location>
        <begin position="2780"/>
        <end position="2804"/>
    </location>
</feature>
<dbReference type="GO" id="GO:0003887">
    <property type="term" value="F:DNA-directed DNA polymerase activity"/>
    <property type="evidence" value="ECO:0007669"/>
    <property type="project" value="UniProtKB-KW"/>
</dbReference>
<dbReference type="InterPro" id="IPR046931">
    <property type="entry name" value="HTH_61"/>
</dbReference>
<feature type="compositionally biased region" description="Low complexity" evidence="28">
    <location>
        <begin position="1792"/>
        <end position="1802"/>
    </location>
</feature>
<dbReference type="InterPro" id="IPR001098">
    <property type="entry name" value="DNA-dir_DNA_pol_A_palm_dom"/>
</dbReference>
<keyword evidence="32" id="KW-1185">Reference proteome</keyword>
<feature type="compositionally biased region" description="Polar residues" evidence="28">
    <location>
        <begin position="2780"/>
        <end position="2789"/>
    </location>
</feature>
<dbReference type="Pfam" id="PF00476">
    <property type="entry name" value="DNA_pol_A"/>
    <property type="match status" value="1"/>
</dbReference>
<dbReference type="SUPFAM" id="SSF53098">
    <property type="entry name" value="Ribonuclease H-like"/>
    <property type="match status" value="1"/>
</dbReference>
<dbReference type="InterPro" id="IPR001650">
    <property type="entry name" value="Helicase_C-like"/>
</dbReference>
<evidence type="ECO:0000256" key="15">
    <source>
        <dbReference type="ARBA" id="ARBA00022806"/>
    </source>
</evidence>
<keyword evidence="9" id="KW-0597">Phosphoprotein</keyword>
<feature type="region of interest" description="Disordered" evidence="28">
    <location>
        <begin position="2036"/>
        <end position="2103"/>
    </location>
</feature>
<dbReference type="InterPro" id="IPR043502">
    <property type="entry name" value="DNA/RNA_pol_sf"/>
</dbReference>
<comment type="subunit">
    <text evidence="25">Homomultimer; forms homodimers and homotetramers. Interacts with RAD51. Interacts with ORC2 and ORC4. Interacts with RHNO1; interaction takes place during mitosis and promotes POLQ recruitment to DNA damage sites. Interacts (when phosphorylated) with TOPBP1 (via BRCT domains 7 and 8); promoting POLQ recruitment to DNA damage sites.</text>
</comment>
<evidence type="ECO:0000256" key="28">
    <source>
        <dbReference type="SAM" id="MobiDB-lite"/>
    </source>
</evidence>